<sequence>MTRRVPRIVKLLLLPSCPFSAFADSDAERTALAKIKHEIESLKPLIAEAKAQADSDARVQFQYDWLALDLDRMVLGIQEHLSAPSTQPRSFPPLKGDYRH</sequence>
<name>G4T443_META2</name>
<dbReference type="STRING" id="1091494.MEALZ_2092"/>
<evidence type="ECO:0000313" key="3">
    <source>
        <dbReference type="Proteomes" id="UP000008315"/>
    </source>
</evidence>
<reference evidence="3" key="1">
    <citation type="journal article" date="2012" name="J. Bacteriol.">
        <title>Genome sequence of the haloalkaliphilic methanotrophic bacterium Methylomicrobium alcaliphilum 20Z.</title>
        <authorList>
            <person name="Vuilleumier S."/>
            <person name="Khmelenina V.N."/>
            <person name="Bringel F."/>
            <person name="Reshetnikov A.S."/>
            <person name="Lajus A."/>
            <person name="Mangenot S."/>
            <person name="Rouy Z."/>
            <person name="Op den Camp H.J."/>
            <person name="Jetten M.S."/>
            <person name="Dispirito A.A."/>
            <person name="Dunfield P."/>
            <person name="Klotz M.G."/>
            <person name="Semrau J.D."/>
            <person name="Stein L.Y."/>
            <person name="Barbe V."/>
            <person name="Medigue C."/>
            <person name="Trotsenko Y.A."/>
            <person name="Kalyuzhnaya M.G."/>
        </authorList>
    </citation>
    <scope>NUCLEOTIDE SEQUENCE [LARGE SCALE GENOMIC DNA]</scope>
    <source>
        <strain evidence="3">DSM 19304 / NCIMB 14124 / VKM B-2133 / 20Z</strain>
    </source>
</reference>
<accession>G4T443</accession>
<dbReference type="AlphaFoldDB" id="G4T443"/>
<dbReference type="Pfam" id="PF09686">
    <property type="entry name" value="Plasmid_RAQPRD"/>
    <property type="match status" value="1"/>
</dbReference>
<dbReference type="InterPro" id="IPR019110">
    <property type="entry name" value="Uncharacterised_RAQPRD"/>
</dbReference>
<keyword evidence="3" id="KW-1185">Reference proteome</keyword>
<evidence type="ECO:0008006" key="4">
    <source>
        <dbReference type="Google" id="ProtNLM"/>
    </source>
</evidence>
<evidence type="ECO:0000256" key="1">
    <source>
        <dbReference type="SAM" id="SignalP"/>
    </source>
</evidence>
<dbReference type="PATRIC" id="fig|271065.3.peg.2150"/>
<dbReference type="EMBL" id="FO082060">
    <property type="protein sequence ID" value="CCE23778.1"/>
    <property type="molecule type" value="Genomic_DNA"/>
</dbReference>
<feature type="signal peptide" evidence="1">
    <location>
        <begin position="1"/>
        <end position="23"/>
    </location>
</feature>
<dbReference type="NCBIfam" id="TIGR01690">
    <property type="entry name" value="ICE_RAQPRD"/>
    <property type="match status" value="1"/>
</dbReference>
<organism evidence="2 3">
    <name type="scientific">Methylotuvimicrobium alcaliphilum (strain DSM 19304 / NCIMB 14124 / VKM B-2133 / 20Z)</name>
    <name type="common">Methylomicrobium alcaliphilum</name>
    <dbReference type="NCBI Taxonomy" id="1091494"/>
    <lineage>
        <taxon>Bacteria</taxon>
        <taxon>Pseudomonadati</taxon>
        <taxon>Pseudomonadota</taxon>
        <taxon>Gammaproteobacteria</taxon>
        <taxon>Methylococcales</taxon>
        <taxon>Methylococcaceae</taxon>
        <taxon>Methylotuvimicrobium</taxon>
    </lineage>
</organism>
<dbReference type="KEGG" id="mah:MEALZ_2092"/>
<dbReference type="HOGENOM" id="CLU_155310_0_1_6"/>
<proteinExistence type="predicted"/>
<evidence type="ECO:0000313" key="2">
    <source>
        <dbReference type="EMBL" id="CCE23778.1"/>
    </source>
</evidence>
<feature type="chain" id="PRO_5003468335" description="Conjugal transfer protein" evidence="1">
    <location>
        <begin position="24"/>
        <end position="100"/>
    </location>
</feature>
<protein>
    <recommendedName>
        <fullName evidence="4">Conjugal transfer protein</fullName>
    </recommendedName>
</protein>
<gene>
    <name evidence="2" type="ordered locus">MEALZ_2092</name>
</gene>
<dbReference type="Proteomes" id="UP000008315">
    <property type="component" value="Chromosome"/>
</dbReference>
<keyword evidence="1" id="KW-0732">Signal</keyword>
<dbReference type="RefSeq" id="WP_014148568.1">
    <property type="nucleotide sequence ID" value="NC_016112.1"/>
</dbReference>